<feature type="domain" description="DUF6535" evidence="2">
    <location>
        <begin position="1"/>
        <end position="91"/>
    </location>
</feature>
<dbReference type="AlphaFoldDB" id="A0AAD7MQC5"/>
<evidence type="ECO:0000259" key="2">
    <source>
        <dbReference type="Pfam" id="PF20153"/>
    </source>
</evidence>
<evidence type="ECO:0000256" key="1">
    <source>
        <dbReference type="SAM" id="Phobius"/>
    </source>
</evidence>
<feature type="transmembrane region" description="Helical" evidence="1">
    <location>
        <begin position="18"/>
        <end position="35"/>
    </location>
</feature>
<feature type="non-terminal residue" evidence="3">
    <location>
        <position position="1"/>
    </location>
</feature>
<organism evidence="3 4">
    <name type="scientific">Mycena maculata</name>
    <dbReference type="NCBI Taxonomy" id="230809"/>
    <lineage>
        <taxon>Eukaryota</taxon>
        <taxon>Fungi</taxon>
        <taxon>Dikarya</taxon>
        <taxon>Basidiomycota</taxon>
        <taxon>Agaricomycotina</taxon>
        <taxon>Agaricomycetes</taxon>
        <taxon>Agaricomycetidae</taxon>
        <taxon>Agaricales</taxon>
        <taxon>Marasmiineae</taxon>
        <taxon>Mycenaceae</taxon>
        <taxon>Mycena</taxon>
    </lineage>
</organism>
<keyword evidence="1" id="KW-0472">Membrane</keyword>
<dbReference type="EMBL" id="JARJLG010000208">
    <property type="protein sequence ID" value="KAJ7728001.1"/>
    <property type="molecule type" value="Genomic_DNA"/>
</dbReference>
<keyword evidence="4" id="KW-1185">Reference proteome</keyword>
<dbReference type="Proteomes" id="UP001215280">
    <property type="component" value="Unassembled WGS sequence"/>
</dbReference>
<comment type="caution">
    <text evidence="3">The sequence shown here is derived from an EMBL/GenBank/DDBJ whole genome shotgun (WGS) entry which is preliminary data.</text>
</comment>
<evidence type="ECO:0000313" key="4">
    <source>
        <dbReference type="Proteomes" id="UP001215280"/>
    </source>
</evidence>
<dbReference type="InterPro" id="IPR045338">
    <property type="entry name" value="DUF6535"/>
</dbReference>
<accession>A0AAD7MQC5</accession>
<sequence>AEKYGSGLVESWRSDMEGILIFAGLFSASLTAFIIESYSTLIPDSGDATVVLLTQISRQLAASANGTTFEITPHVSFKPPATSVVCNILSIMVSSGSRCTQWWRLYLCSFTYHYSCSSRAWWHSSSPSILPSPFWWALSWPS</sequence>
<name>A0AAD7MQC5_9AGAR</name>
<keyword evidence="1" id="KW-1133">Transmembrane helix</keyword>
<evidence type="ECO:0000313" key="3">
    <source>
        <dbReference type="EMBL" id="KAJ7728001.1"/>
    </source>
</evidence>
<reference evidence="3" key="1">
    <citation type="submission" date="2023-03" db="EMBL/GenBank/DDBJ databases">
        <title>Massive genome expansion in bonnet fungi (Mycena s.s.) driven by repeated elements and novel gene families across ecological guilds.</title>
        <authorList>
            <consortium name="Lawrence Berkeley National Laboratory"/>
            <person name="Harder C.B."/>
            <person name="Miyauchi S."/>
            <person name="Viragh M."/>
            <person name="Kuo A."/>
            <person name="Thoen E."/>
            <person name="Andreopoulos B."/>
            <person name="Lu D."/>
            <person name="Skrede I."/>
            <person name="Drula E."/>
            <person name="Henrissat B."/>
            <person name="Morin E."/>
            <person name="Kohler A."/>
            <person name="Barry K."/>
            <person name="LaButti K."/>
            <person name="Morin E."/>
            <person name="Salamov A."/>
            <person name="Lipzen A."/>
            <person name="Mereny Z."/>
            <person name="Hegedus B."/>
            <person name="Baldrian P."/>
            <person name="Stursova M."/>
            <person name="Weitz H."/>
            <person name="Taylor A."/>
            <person name="Grigoriev I.V."/>
            <person name="Nagy L.G."/>
            <person name="Martin F."/>
            <person name="Kauserud H."/>
        </authorList>
    </citation>
    <scope>NUCLEOTIDE SEQUENCE</scope>
    <source>
        <strain evidence="3">CBHHK188m</strain>
    </source>
</reference>
<gene>
    <name evidence="3" type="ORF">DFH07DRAFT_757428</name>
</gene>
<protein>
    <recommendedName>
        <fullName evidence="2">DUF6535 domain-containing protein</fullName>
    </recommendedName>
</protein>
<proteinExistence type="predicted"/>
<dbReference type="Pfam" id="PF20153">
    <property type="entry name" value="DUF6535"/>
    <property type="match status" value="1"/>
</dbReference>
<keyword evidence="1" id="KW-0812">Transmembrane</keyword>